<dbReference type="NCBIfam" id="TIGR02937">
    <property type="entry name" value="sigma70-ECF"/>
    <property type="match status" value="1"/>
</dbReference>
<proteinExistence type="inferred from homology"/>
<dbReference type="Pfam" id="PF08281">
    <property type="entry name" value="Sigma70_r4_2"/>
    <property type="match status" value="1"/>
</dbReference>
<dbReference type="GO" id="GO:0006352">
    <property type="term" value="P:DNA-templated transcription initiation"/>
    <property type="evidence" value="ECO:0007669"/>
    <property type="project" value="InterPro"/>
</dbReference>
<gene>
    <name evidence="8" type="ORF">H9872_05140</name>
</gene>
<evidence type="ECO:0000313" key="8">
    <source>
        <dbReference type="EMBL" id="MBU3804127.1"/>
    </source>
</evidence>
<feature type="domain" description="RNA polymerase sigma-70 region 2" evidence="6">
    <location>
        <begin position="24"/>
        <end position="91"/>
    </location>
</feature>
<dbReference type="PANTHER" id="PTHR43133">
    <property type="entry name" value="RNA POLYMERASE ECF-TYPE SIGMA FACTO"/>
    <property type="match status" value="1"/>
</dbReference>
<evidence type="ECO:0000259" key="6">
    <source>
        <dbReference type="Pfam" id="PF04542"/>
    </source>
</evidence>
<evidence type="ECO:0000256" key="1">
    <source>
        <dbReference type="ARBA" id="ARBA00010641"/>
    </source>
</evidence>
<evidence type="ECO:0000256" key="2">
    <source>
        <dbReference type="ARBA" id="ARBA00023015"/>
    </source>
</evidence>
<dbReference type="Gene3D" id="1.10.10.10">
    <property type="entry name" value="Winged helix-like DNA-binding domain superfamily/Winged helix DNA-binding domain"/>
    <property type="match status" value="1"/>
</dbReference>
<evidence type="ECO:0000256" key="5">
    <source>
        <dbReference type="ARBA" id="ARBA00023163"/>
    </source>
</evidence>
<dbReference type="SUPFAM" id="SSF88659">
    <property type="entry name" value="Sigma3 and sigma4 domains of RNA polymerase sigma factors"/>
    <property type="match status" value="1"/>
</dbReference>
<name>A0A9E2KCC2_9FIRM</name>
<dbReference type="InterPro" id="IPR007627">
    <property type="entry name" value="RNA_pol_sigma70_r2"/>
</dbReference>
<evidence type="ECO:0000313" key="9">
    <source>
        <dbReference type="Proteomes" id="UP000824229"/>
    </source>
</evidence>
<dbReference type="InterPro" id="IPR036388">
    <property type="entry name" value="WH-like_DNA-bd_sf"/>
</dbReference>
<dbReference type="EMBL" id="JAHLFQ010000113">
    <property type="protein sequence ID" value="MBU3804127.1"/>
    <property type="molecule type" value="Genomic_DNA"/>
</dbReference>
<sequence length="203" mass="23756">MKLNSEEELIQAMLKGDLKAYEILIGQYEKKIYALCLHLLKDTEEAYDAAQEVCIKIWKQIGTFKGQAKLSTWIYRMTTNQCLDILRKNKRKGQELSLFLDEETGEEEKLTDQTAIWQDVSSHIEQKELGEVIRQGIGELKEDYQVVIVLRDIEQRSYEEIANILEISLGTVKSRLSRARSALRKILEQNKEPYRSFFRHNNK</sequence>
<keyword evidence="5" id="KW-0804">Transcription</keyword>
<dbReference type="SUPFAM" id="SSF88946">
    <property type="entry name" value="Sigma2 domain of RNA polymerase sigma factors"/>
    <property type="match status" value="1"/>
</dbReference>
<dbReference type="InterPro" id="IPR013325">
    <property type="entry name" value="RNA_pol_sigma_r2"/>
</dbReference>
<dbReference type="CDD" id="cd06171">
    <property type="entry name" value="Sigma70_r4"/>
    <property type="match status" value="1"/>
</dbReference>
<dbReference type="InterPro" id="IPR014284">
    <property type="entry name" value="RNA_pol_sigma-70_dom"/>
</dbReference>
<evidence type="ECO:0000259" key="7">
    <source>
        <dbReference type="Pfam" id="PF08281"/>
    </source>
</evidence>
<keyword evidence="4" id="KW-0238">DNA-binding</keyword>
<organism evidence="8 9">
    <name type="scientific">Candidatus Cellulosilyticum pullistercoris</name>
    <dbReference type="NCBI Taxonomy" id="2838521"/>
    <lineage>
        <taxon>Bacteria</taxon>
        <taxon>Bacillati</taxon>
        <taxon>Bacillota</taxon>
        <taxon>Clostridia</taxon>
        <taxon>Lachnospirales</taxon>
        <taxon>Cellulosilyticaceae</taxon>
        <taxon>Cellulosilyticum</taxon>
    </lineage>
</organism>
<protein>
    <submittedName>
        <fullName evidence="8">Sigma-70 family RNA polymerase sigma factor</fullName>
    </submittedName>
</protein>
<comment type="caution">
    <text evidence="8">The sequence shown here is derived from an EMBL/GenBank/DDBJ whole genome shotgun (WGS) entry which is preliminary data.</text>
</comment>
<dbReference type="InterPro" id="IPR039425">
    <property type="entry name" value="RNA_pol_sigma-70-like"/>
</dbReference>
<keyword evidence="3" id="KW-0731">Sigma factor</keyword>
<dbReference type="Gene3D" id="1.10.1740.10">
    <property type="match status" value="1"/>
</dbReference>
<dbReference type="InterPro" id="IPR013249">
    <property type="entry name" value="RNA_pol_sigma70_r4_t2"/>
</dbReference>
<reference evidence="8" key="1">
    <citation type="journal article" date="2021" name="PeerJ">
        <title>Extensive microbial diversity within the chicken gut microbiome revealed by metagenomics and culture.</title>
        <authorList>
            <person name="Gilroy R."/>
            <person name="Ravi A."/>
            <person name="Getino M."/>
            <person name="Pursley I."/>
            <person name="Horton D.L."/>
            <person name="Alikhan N.F."/>
            <person name="Baker D."/>
            <person name="Gharbi K."/>
            <person name="Hall N."/>
            <person name="Watson M."/>
            <person name="Adriaenssens E.M."/>
            <person name="Foster-Nyarko E."/>
            <person name="Jarju S."/>
            <person name="Secka A."/>
            <person name="Antonio M."/>
            <person name="Oren A."/>
            <person name="Chaudhuri R.R."/>
            <person name="La Ragione R."/>
            <person name="Hildebrand F."/>
            <person name="Pallen M.J."/>
        </authorList>
    </citation>
    <scope>NUCLEOTIDE SEQUENCE</scope>
    <source>
        <strain evidence="8">B5-657</strain>
    </source>
</reference>
<keyword evidence="2" id="KW-0805">Transcription regulation</keyword>
<dbReference type="InterPro" id="IPR013324">
    <property type="entry name" value="RNA_pol_sigma_r3/r4-like"/>
</dbReference>
<evidence type="ECO:0000256" key="4">
    <source>
        <dbReference type="ARBA" id="ARBA00023125"/>
    </source>
</evidence>
<accession>A0A9E2KCC2</accession>
<reference evidence="8" key="2">
    <citation type="submission" date="2021-04" db="EMBL/GenBank/DDBJ databases">
        <authorList>
            <person name="Gilroy R."/>
        </authorList>
    </citation>
    <scope>NUCLEOTIDE SEQUENCE</scope>
    <source>
        <strain evidence="8">B5-657</strain>
    </source>
</reference>
<dbReference type="GO" id="GO:0016987">
    <property type="term" value="F:sigma factor activity"/>
    <property type="evidence" value="ECO:0007669"/>
    <property type="project" value="UniProtKB-KW"/>
</dbReference>
<dbReference type="AlphaFoldDB" id="A0A9E2KCC2"/>
<evidence type="ECO:0000256" key="3">
    <source>
        <dbReference type="ARBA" id="ARBA00023082"/>
    </source>
</evidence>
<dbReference type="PANTHER" id="PTHR43133:SF8">
    <property type="entry name" value="RNA POLYMERASE SIGMA FACTOR HI_1459-RELATED"/>
    <property type="match status" value="1"/>
</dbReference>
<feature type="domain" description="RNA polymerase sigma factor 70 region 4 type 2" evidence="7">
    <location>
        <begin position="133"/>
        <end position="183"/>
    </location>
</feature>
<comment type="similarity">
    <text evidence="1">Belongs to the sigma-70 factor family. ECF subfamily.</text>
</comment>
<dbReference type="Proteomes" id="UP000824229">
    <property type="component" value="Unassembled WGS sequence"/>
</dbReference>
<dbReference type="GO" id="GO:0003677">
    <property type="term" value="F:DNA binding"/>
    <property type="evidence" value="ECO:0007669"/>
    <property type="project" value="UniProtKB-KW"/>
</dbReference>
<dbReference type="Pfam" id="PF04542">
    <property type="entry name" value="Sigma70_r2"/>
    <property type="match status" value="1"/>
</dbReference>